<keyword evidence="1" id="KW-0812">Transmembrane</keyword>
<dbReference type="AlphaFoldDB" id="A0AAV0M2M2"/>
<dbReference type="Proteomes" id="UP001154282">
    <property type="component" value="Unassembled WGS sequence"/>
</dbReference>
<feature type="transmembrane region" description="Helical" evidence="1">
    <location>
        <begin position="19"/>
        <end position="39"/>
    </location>
</feature>
<keyword evidence="3" id="KW-1185">Reference proteome</keyword>
<evidence type="ECO:0000313" key="3">
    <source>
        <dbReference type="Proteomes" id="UP001154282"/>
    </source>
</evidence>
<dbReference type="EMBL" id="CAMGYJ010000007">
    <property type="protein sequence ID" value="CAI0440542.1"/>
    <property type="molecule type" value="Genomic_DNA"/>
</dbReference>
<keyword evidence="1" id="KW-1133">Transmembrane helix</keyword>
<name>A0AAV0M2M2_9ROSI</name>
<gene>
    <name evidence="2" type="ORF">LITE_LOCUS26546</name>
</gene>
<comment type="caution">
    <text evidence="2">The sequence shown here is derived from an EMBL/GenBank/DDBJ whole genome shotgun (WGS) entry which is preliminary data.</text>
</comment>
<evidence type="ECO:0000256" key="1">
    <source>
        <dbReference type="SAM" id="Phobius"/>
    </source>
</evidence>
<evidence type="ECO:0000313" key="2">
    <source>
        <dbReference type="EMBL" id="CAI0440542.1"/>
    </source>
</evidence>
<proteinExistence type="predicted"/>
<protein>
    <submittedName>
        <fullName evidence="2">Uncharacterized protein</fullName>
    </submittedName>
</protein>
<sequence length="42" mass="4591">MGRRFFGCGNYGGATAYNIFVGLIHHLKLILSALCLSYIRGS</sequence>
<accession>A0AAV0M2M2</accession>
<reference evidence="2" key="1">
    <citation type="submission" date="2022-08" db="EMBL/GenBank/DDBJ databases">
        <authorList>
            <person name="Gutierrez-Valencia J."/>
        </authorList>
    </citation>
    <scope>NUCLEOTIDE SEQUENCE</scope>
</reference>
<organism evidence="2 3">
    <name type="scientific">Linum tenue</name>
    <dbReference type="NCBI Taxonomy" id="586396"/>
    <lineage>
        <taxon>Eukaryota</taxon>
        <taxon>Viridiplantae</taxon>
        <taxon>Streptophyta</taxon>
        <taxon>Embryophyta</taxon>
        <taxon>Tracheophyta</taxon>
        <taxon>Spermatophyta</taxon>
        <taxon>Magnoliopsida</taxon>
        <taxon>eudicotyledons</taxon>
        <taxon>Gunneridae</taxon>
        <taxon>Pentapetalae</taxon>
        <taxon>rosids</taxon>
        <taxon>fabids</taxon>
        <taxon>Malpighiales</taxon>
        <taxon>Linaceae</taxon>
        <taxon>Linum</taxon>
    </lineage>
</organism>
<keyword evidence="1" id="KW-0472">Membrane</keyword>
<feature type="non-terminal residue" evidence="2">
    <location>
        <position position="42"/>
    </location>
</feature>